<feature type="domain" description="HTH araC/xylS-type" evidence="4">
    <location>
        <begin position="197"/>
        <end position="295"/>
    </location>
</feature>
<dbReference type="SMART" id="SM00342">
    <property type="entry name" value="HTH_ARAC"/>
    <property type="match status" value="1"/>
</dbReference>
<sequence>MNTPPSSRIVAEIDGALRPLFPTLNQGARSPSPSLAIEAHRGRISDWQTRKIRGHVLTLFIDPGHVLHCVDNSTVSRIAIPSHGVVISLRNQTESVSWLKDAQVLSVQVEDRVLSEAAQALGIHTPFHLTANRGVRDTRLTALLRALSIEQASGYPSGQLFVDGIESALAALLVSGYADVVPSSTHLDCTLPPARAKLVEEFARANLHVALTLKDLAECAGYSPSHFSRSFRATFGTTPHRFMVGLRVERAKELLKYSRLSTLEIALHCGFQTSQHFSRVFKCLAGVSPSHFRKRG</sequence>
<reference evidence="5 6" key="2">
    <citation type="submission" date="2024-11" db="EMBL/GenBank/DDBJ databases">
        <title>Using genomics to understand microbial adaptation to soil warming.</title>
        <authorList>
            <person name="Deangelis K.M. PhD."/>
        </authorList>
    </citation>
    <scope>NUCLEOTIDE SEQUENCE [LARGE SCALE GENOMIC DNA]</scope>
    <source>
        <strain evidence="5 6">GAS97</strain>
    </source>
</reference>
<protein>
    <submittedName>
        <fullName evidence="5">AraC family transcriptional regulator</fullName>
    </submittedName>
</protein>
<dbReference type="InterPro" id="IPR018060">
    <property type="entry name" value="HTH_AraC"/>
</dbReference>
<keyword evidence="6" id="KW-1185">Reference proteome</keyword>
<reference evidence="5 6" key="1">
    <citation type="submission" date="2024-10" db="EMBL/GenBank/DDBJ databases">
        <authorList>
            <person name="Deangelis K."/>
            <person name="Huntemann M."/>
            <person name="Clum A."/>
            <person name="Wang J."/>
            <person name="Palaniappan K."/>
            <person name="Ritter S."/>
            <person name="Chen I.-M."/>
            <person name="Stamatis D."/>
            <person name="Reddy T."/>
            <person name="O'Malley R."/>
            <person name="Daum C."/>
            <person name="Ng V."/>
            <person name="Ivanova N."/>
            <person name="Kyrpides N."/>
            <person name="Woyke T."/>
        </authorList>
    </citation>
    <scope>NUCLEOTIDE SEQUENCE [LARGE SCALE GENOMIC DNA]</scope>
    <source>
        <strain evidence="5 6">GAS97</strain>
    </source>
</reference>
<dbReference type="InterPro" id="IPR009057">
    <property type="entry name" value="Homeodomain-like_sf"/>
</dbReference>
<dbReference type="Proteomes" id="UP001620514">
    <property type="component" value="Unassembled WGS sequence"/>
</dbReference>
<organism evidence="5 6">
    <name type="scientific">Caballeronia udeis</name>
    <dbReference type="NCBI Taxonomy" id="1232866"/>
    <lineage>
        <taxon>Bacteria</taxon>
        <taxon>Pseudomonadati</taxon>
        <taxon>Pseudomonadota</taxon>
        <taxon>Betaproteobacteria</taxon>
        <taxon>Burkholderiales</taxon>
        <taxon>Burkholderiaceae</taxon>
        <taxon>Caballeronia</taxon>
    </lineage>
</organism>
<comment type="caution">
    <text evidence="5">The sequence shown here is derived from an EMBL/GenBank/DDBJ whole genome shotgun (WGS) entry which is preliminary data.</text>
</comment>
<keyword evidence="2" id="KW-0238">DNA-binding</keyword>
<dbReference type="PANTHER" id="PTHR46796">
    <property type="entry name" value="HTH-TYPE TRANSCRIPTIONAL ACTIVATOR RHAS-RELATED"/>
    <property type="match status" value="1"/>
</dbReference>
<evidence type="ECO:0000256" key="3">
    <source>
        <dbReference type="ARBA" id="ARBA00023163"/>
    </source>
</evidence>
<name>A0ABW8N1D0_9BURK</name>
<proteinExistence type="predicted"/>
<dbReference type="InterPro" id="IPR020449">
    <property type="entry name" value="Tscrpt_reg_AraC-type_HTH"/>
</dbReference>
<evidence type="ECO:0000313" key="5">
    <source>
        <dbReference type="EMBL" id="MFK4448540.1"/>
    </source>
</evidence>
<dbReference type="PRINTS" id="PR00032">
    <property type="entry name" value="HTHARAC"/>
</dbReference>
<keyword evidence="1" id="KW-0805">Transcription regulation</keyword>
<gene>
    <name evidence="5" type="ORF">ABH943_008584</name>
</gene>
<dbReference type="PROSITE" id="PS01124">
    <property type="entry name" value="HTH_ARAC_FAMILY_2"/>
    <property type="match status" value="1"/>
</dbReference>
<dbReference type="SUPFAM" id="SSF46689">
    <property type="entry name" value="Homeodomain-like"/>
    <property type="match status" value="2"/>
</dbReference>
<dbReference type="Pfam" id="PF12833">
    <property type="entry name" value="HTH_18"/>
    <property type="match status" value="1"/>
</dbReference>
<keyword evidence="3" id="KW-0804">Transcription</keyword>
<dbReference type="PANTHER" id="PTHR46796:SF6">
    <property type="entry name" value="ARAC SUBFAMILY"/>
    <property type="match status" value="1"/>
</dbReference>
<dbReference type="RefSeq" id="WP_404614920.1">
    <property type="nucleotide sequence ID" value="NZ_JBIYDN010000053.1"/>
</dbReference>
<accession>A0ABW8N1D0</accession>
<evidence type="ECO:0000313" key="6">
    <source>
        <dbReference type="Proteomes" id="UP001620514"/>
    </source>
</evidence>
<evidence type="ECO:0000259" key="4">
    <source>
        <dbReference type="PROSITE" id="PS01124"/>
    </source>
</evidence>
<dbReference type="InterPro" id="IPR050204">
    <property type="entry name" value="AraC_XylS_family_regulators"/>
</dbReference>
<evidence type="ECO:0000256" key="1">
    <source>
        <dbReference type="ARBA" id="ARBA00023015"/>
    </source>
</evidence>
<dbReference type="EMBL" id="JBIYDN010000053">
    <property type="protein sequence ID" value="MFK4448540.1"/>
    <property type="molecule type" value="Genomic_DNA"/>
</dbReference>
<dbReference type="Gene3D" id="1.10.10.60">
    <property type="entry name" value="Homeodomain-like"/>
    <property type="match status" value="2"/>
</dbReference>
<evidence type="ECO:0000256" key="2">
    <source>
        <dbReference type="ARBA" id="ARBA00023125"/>
    </source>
</evidence>